<proteinExistence type="predicted"/>
<accession>A0A8B5W2W7</accession>
<protein>
    <submittedName>
        <fullName evidence="2">Uncharacterized protein</fullName>
    </submittedName>
</protein>
<gene>
    <name evidence="2" type="ORF">AUF17_04085</name>
</gene>
<keyword evidence="1" id="KW-0812">Transmembrane</keyword>
<evidence type="ECO:0000313" key="3">
    <source>
        <dbReference type="Proteomes" id="UP000316316"/>
    </source>
</evidence>
<name>A0A8B5W2W7_ENTAV</name>
<feature type="transmembrane region" description="Helical" evidence="1">
    <location>
        <begin position="43"/>
        <end position="65"/>
    </location>
</feature>
<evidence type="ECO:0000256" key="1">
    <source>
        <dbReference type="SAM" id="Phobius"/>
    </source>
</evidence>
<dbReference type="AlphaFoldDB" id="A0A8B5W2W7"/>
<sequence length="231" mass="27230">MTNEQLNQLINQMTEDQKSELIKRITSDQYVEVVNKMMGQQNFYVTVCLTILGLFIAAFAFYQFGFRKKQLEQMKAESRDMVLKEIATVFEVNDIQSLREKNEQSLSKIRSENELSFSKIDRKIVEIHTDLYSQIRISLEFELLRVSVHDSPISRLINIFETYKYYWDKTPSLFFTFVSRVFSITVAIKNDNNFDKGDLEVLRTLLFWIEGLESTVDPYPKDMVNQLKNLL</sequence>
<evidence type="ECO:0000313" key="2">
    <source>
        <dbReference type="EMBL" id="TRZ33299.1"/>
    </source>
</evidence>
<keyword evidence="1" id="KW-0472">Membrane</keyword>
<comment type="caution">
    <text evidence="2">The sequence shown here is derived from an EMBL/GenBank/DDBJ whole genome shotgun (WGS) entry which is preliminary data.</text>
</comment>
<dbReference type="Proteomes" id="UP000316316">
    <property type="component" value="Unassembled WGS sequence"/>
</dbReference>
<reference evidence="2 3" key="1">
    <citation type="submission" date="2017-10" db="EMBL/GenBank/DDBJ databases">
        <title>FDA dAtabase for Regulatory Grade micrObial Sequences (FDA-ARGOS): Supporting development and validation of Infectious Disease Dx tests.</title>
        <authorList>
            <person name="Campos J."/>
            <person name="Goldberg B."/>
            <person name="Tallon L.J."/>
            <person name="Sadzewicz L."/>
            <person name="Sengamalay N."/>
            <person name="Ott S."/>
            <person name="Godinez A."/>
            <person name="Nagaraj S."/>
            <person name="Vyas G."/>
            <person name="Aluvathingal J."/>
            <person name="Nadendla S."/>
            <person name="Geyer C."/>
            <person name="Nandy P."/>
            <person name="Hobson J."/>
            <person name="Sichtig H."/>
        </authorList>
    </citation>
    <scope>NUCLEOTIDE SEQUENCE [LARGE SCALE GENOMIC DNA]</scope>
    <source>
        <strain evidence="2 3">FDAARGOS_185</strain>
    </source>
</reference>
<dbReference type="EMBL" id="PDXQ01000001">
    <property type="protein sequence ID" value="TRZ33299.1"/>
    <property type="molecule type" value="Genomic_DNA"/>
</dbReference>
<dbReference type="RefSeq" id="WP_144324614.1">
    <property type="nucleotide sequence ID" value="NZ_PDXQ01000001.1"/>
</dbReference>
<organism evidence="2 3">
    <name type="scientific">Enterococcus avium</name>
    <name type="common">Streptococcus avium</name>
    <dbReference type="NCBI Taxonomy" id="33945"/>
    <lineage>
        <taxon>Bacteria</taxon>
        <taxon>Bacillati</taxon>
        <taxon>Bacillota</taxon>
        <taxon>Bacilli</taxon>
        <taxon>Lactobacillales</taxon>
        <taxon>Enterococcaceae</taxon>
        <taxon>Enterococcus</taxon>
    </lineage>
</organism>
<keyword evidence="1" id="KW-1133">Transmembrane helix</keyword>